<sequence>MSETIRSIMRLFPLGVVVITTKWSDNLVGMTVNTFNSLSLNPPLILFAADRTKGNDIPFKESNGFVVNFIDNEKILDAFAFKPVKERFNGVKFFEGFEGLPILADSYAYMEAKKYVTYDIGDHTLIVGEVVNGKFLRDNFEPLVYYNRNYWKLRR</sequence>
<feature type="domain" description="Flavin reductase like" evidence="3">
    <location>
        <begin position="9"/>
        <end position="152"/>
    </location>
</feature>
<organism evidence="4 5">
    <name type="scientific">Sulfolobus tengchongensis</name>
    <dbReference type="NCBI Taxonomy" id="207809"/>
    <lineage>
        <taxon>Archaea</taxon>
        <taxon>Thermoproteota</taxon>
        <taxon>Thermoprotei</taxon>
        <taxon>Sulfolobales</taxon>
        <taxon>Sulfolobaceae</taxon>
        <taxon>Sulfolobus</taxon>
    </lineage>
</organism>
<dbReference type="InterPro" id="IPR002563">
    <property type="entry name" value="Flavin_Rdtase-like_dom"/>
</dbReference>
<keyword evidence="2 4" id="KW-0560">Oxidoreductase</keyword>
<evidence type="ECO:0000313" key="4">
    <source>
        <dbReference type="EMBL" id="WWQ60843.1"/>
    </source>
</evidence>
<dbReference type="InterPro" id="IPR012349">
    <property type="entry name" value="Split_barrel_FMN-bd"/>
</dbReference>
<dbReference type="EC" id="1.-.-.-" evidence="4"/>
<gene>
    <name evidence="4" type="ORF">V6M85_01830</name>
</gene>
<dbReference type="Gene3D" id="2.30.110.10">
    <property type="entry name" value="Electron Transport, Fmn-binding Protein, Chain A"/>
    <property type="match status" value="1"/>
</dbReference>
<evidence type="ECO:0000259" key="3">
    <source>
        <dbReference type="SMART" id="SM00903"/>
    </source>
</evidence>
<dbReference type="EMBL" id="CP146016">
    <property type="protein sequence ID" value="WWQ60843.1"/>
    <property type="molecule type" value="Genomic_DNA"/>
</dbReference>
<dbReference type="GeneID" id="89335469"/>
<dbReference type="Pfam" id="PF01613">
    <property type="entry name" value="Flavin_Reduct"/>
    <property type="match status" value="1"/>
</dbReference>
<comment type="cofactor">
    <cofactor evidence="1">
        <name>FMN</name>
        <dbReference type="ChEBI" id="CHEBI:58210"/>
    </cofactor>
</comment>
<dbReference type="SMART" id="SM00903">
    <property type="entry name" value="Flavin_Reduct"/>
    <property type="match status" value="1"/>
</dbReference>
<dbReference type="GO" id="GO:0010181">
    <property type="term" value="F:FMN binding"/>
    <property type="evidence" value="ECO:0007669"/>
    <property type="project" value="InterPro"/>
</dbReference>
<dbReference type="InterPro" id="IPR050268">
    <property type="entry name" value="NADH-dep_flavin_reductase"/>
</dbReference>
<dbReference type="RefSeq" id="WP_338602252.1">
    <property type="nucleotide sequence ID" value="NZ_CP146016.1"/>
</dbReference>
<dbReference type="SUPFAM" id="SSF50475">
    <property type="entry name" value="FMN-binding split barrel"/>
    <property type="match status" value="1"/>
</dbReference>
<dbReference type="Proteomes" id="UP001432202">
    <property type="component" value="Chromosome"/>
</dbReference>
<accession>A0AAX4L3S2</accession>
<evidence type="ECO:0000256" key="1">
    <source>
        <dbReference type="ARBA" id="ARBA00001917"/>
    </source>
</evidence>
<keyword evidence="5" id="KW-1185">Reference proteome</keyword>
<evidence type="ECO:0000256" key="2">
    <source>
        <dbReference type="ARBA" id="ARBA00023002"/>
    </source>
</evidence>
<evidence type="ECO:0000313" key="5">
    <source>
        <dbReference type="Proteomes" id="UP001432202"/>
    </source>
</evidence>
<proteinExistence type="predicted"/>
<reference evidence="4 5" key="1">
    <citation type="submission" date="2024-02" db="EMBL/GenBank/DDBJ databases">
        <title>STSV induces naive adaptation in Sulfolobus.</title>
        <authorList>
            <person name="Xiang X."/>
            <person name="Song M."/>
        </authorList>
    </citation>
    <scope>NUCLEOTIDE SEQUENCE [LARGE SCALE GENOMIC DNA]</scope>
    <source>
        <strain evidence="4 5">RT2</strain>
    </source>
</reference>
<dbReference type="PANTHER" id="PTHR30466">
    <property type="entry name" value="FLAVIN REDUCTASE"/>
    <property type="match status" value="1"/>
</dbReference>
<dbReference type="PANTHER" id="PTHR30466:SF1">
    <property type="entry name" value="FMN REDUCTASE (NADH) RUTF"/>
    <property type="match status" value="1"/>
</dbReference>
<name>A0AAX4L3S2_9CREN</name>
<dbReference type="GO" id="GO:0042602">
    <property type="term" value="F:riboflavin reductase (NADPH) activity"/>
    <property type="evidence" value="ECO:0007669"/>
    <property type="project" value="TreeGrafter"/>
</dbReference>
<protein>
    <submittedName>
        <fullName evidence="4">Flavin reductase family protein</fullName>
        <ecNumber evidence="4">1.-.-.-</ecNumber>
    </submittedName>
</protein>
<dbReference type="AlphaFoldDB" id="A0AAX4L3S2"/>